<feature type="transmembrane region" description="Helical" evidence="4">
    <location>
        <begin position="41"/>
        <end position="62"/>
    </location>
</feature>
<accession>A0A4D8Q7T2</accession>
<keyword evidence="3 4" id="KW-0472">Membrane</keyword>
<proteinExistence type="predicted"/>
<feature type="domain" description="Major facilitator superfamily (MFS) profile" evidence="5">
    <location>
        <begin position="1"/>
        <end position="107"/>
    </location>
</feature>
<evidence type="ECO:0000256" key="3">
    <source>
        <dbReference type="ARBA" id="ARBA00023136"/>
    </source>
</evidence>
<evidence type="ECO:0000313" key="7">
    <source>
        <dbReference type="Proteomes" id="UP000298596"/>
    </source>
</evidence>
<gene>
    <name evidence="6" type="ORF">D3867_25370</name>
</gene>
<evidence type="ECO:0000313" key="6">
    <source>
        <dbReference type="EMBL" id="QCO05301.1"/>
    </source>
</evidence>
<feature type="transmembrane region" description="Helical" evidence="4">
    <location>
        <begin position="69"/>
        <end position="89"/>
    </location>
</feature>
<dbReference type="InterPro" id="IPR052952">
    <property type="entry name" value="MFS-Transporter"/>
</dbReference>
<dbReference type="Proteomes" id="UP000298596">
    <property type="component" value="Plasmid p2"/>
</dbReference>
<evidence type="ECO:0000256" key="4">
    <source>
        <dbReference type="SAM" id="Phobius"/>
    </source>
</evidence>
<evidence type="ECO:0000256" key="1">
    <source>
        <dbReference type="ARBA" id="ARBA00022692"/>
    </source>
</evidence>
<dbReference type="InterPro" id="IPR020846">
    <property type="entry name" value="MFS_dom"/>
</dbReference>
<dbReference type="PANTHER" id="PTHR23527:SF1">
    <property type="entry name" value="BLL3282 PROTEIN"/>
    <property type="match status" value="1"/>
</dbReference>
<dbReference type="GO" id="GO:0022857">
    <property type="term" value="F:transmembrane transporter activity"/>
    <property type="evidence" value="ECO:0007669"/>
    <property type="project" value="InterPro"/>
</dbReference>
<keyword evidence="6" id="KW-0614">Plasmid</keyword>
<evidence type="ECO:0000256" key="2">
    <source>
        <dbReference type="ARBA" id="ARBA00022989"/>
    </source>
</evidence>
<protein>
    <recommendedName>
        <fullName evidence="5">Major facilitator superfamily (MFS) profile domain-containing protein</fullName>
    </recommendedName>
</protein>
<keyword evidence="1 4" id="KW-0812">Transmembrane</keyword>
<reference evidence="6 7" key="1">
    <citation type="submission" date="2018-09" db="EMBL/GenBank/DDBJ databases">
        <title>Whole genome based analysis of evolution and adaptive divergence in Indian and Brazilian strains of Azospirillum brasilense.</title>
        <authorList>
            <person name="Singh C."/>
            <person name="Tripathi A.K."/>
        </authorList>
    </citation>
    <scope>NUCLEOTIDE SEQUENCE [LARGE SCALE GENOMIC DNA]</scope>
    <source>
        <strain evidence="6 7">MTCC4036</strain>
        <plasmid evidence="6 7">p2</plasmid>
    </source>
</reference>
<dbReference type="InterPro" id="IPR036259">
    <property type="entry name" value="MFS_trans_sf"/>
</dbReference>
<geneLocation type="plasmid" evidence="6">
    <name>p2</name>
</geneLocation>
<dbReference type="AlphaFoldDB" id="A0A4D8Q7T2"/>
<dbReference type="SUPFAM" id="SSF103473">
    <property type="entry name" value="MFS general substrate transporter"/>
    <property type="match status" value="1"/>
</dbReference>
<keyword evidence="2 4" id="KW-1133">Transmembrane helix</keyword>
<evidence type="ECO:0000259" key="5">
    <source>
        <dbReference type="PROSITE" id="PS50850"/>
    </source>
</evidence>
<dbReference type="PANTHER" id="PTHR23527">
    <property type="entry name" value="BLL3282 PROTEIN"/>
    <property type="match status" value="1"/>
</dbReference>
<sequence length="107" mass="10236">MPAFLAVCAAFGLSASGWNGLFVSEVARLAPSGRAGEATGGMLAIAYAGLVIGPALFSLLVAGGFGYSAGYLAAAAVALAGAAALVIPLPPAPTPDLSTAAKDTPCA</sequence>
<dbReference type="EMBL" id="CP032332">
    <property type="protein sequence ID" value="QCO05301.1"/>
    <property type="molecule type" value="Genomic_DNA"/>
</dbReference>
<organism evidence="6 7">
    <name type="scientific">Azospirillum brasilense</name>
    <dbReference type="NCBI Taxonomy" id="192"/>
    <lineage>
        <taxon>Bacteria</taxon>
        <taxon>Pseudomonadati</taxon>
        <taxon>Pseudomonadota</taxon>
        <taxon>Alphaproteobacteria</taxon>
        <taxon>Rhodospirillales</taxon>
        <taxon>Azospirillaceae</taxon>
        <taxon>Azospirillum</taxon>
    </lineage>
</organism>
<dbReference type="Gene3D" id="1.20.1250.20">
    <property type="entry name" value="MFS general substrate transporter like domains"/>
    <property type="match status" value="1"/>
</dbReference>
<name>A0A4D8Q7T2_AZOBR</name>
<dbReference type="PROSITE" id="PS50850">
    <property type="entry name" value="MFS"/>
    <property type="match status" value="1"/>
</dbReference>